<dbReference type="RefSeq" id="WP_284220726.1">
    <property type="nucleotide sequence ID" value="NZ_BSOY01000006.1"/>
</dbReference>
<protein>
    <recommendedName>
        <fullName evidence="3">DUF2188 domain-containing protein</fullName>
    </recommendedName>
</protein>
<evidence type="ECO:0000313" key="2">
    <source>
        <dbReference type="Proteomes" id="UP001156921"/>
    </source>
</evidence>
<reference evidence="2" key="1">
    <citation type="journal article" date="2019" name="Int. J. Syst. Evol. Microbiol.">
        <title>The Global Catalogue of Microorganisms (GCM) 10K type strain sequencing project: providing services to taxonomists for standard genome sequencing and annotation.</title>
        <authorList>
            <consortium name="The Broad Institute Genomics Platform"/>
            <consortium name="The Broad Institute Genome Sequencing Center for Infectious Disease"/>
            <person name="Wu L."/>
            <person name="Ma J."/>
        </authorList>
    </citation>
    <scope>NUCLEOTIDE SEQUENCE [LARGE SCALE GENOMIC DNA]</scope>
    <source>
        <strain evidence="2">NBRC 110107</strain>
    </source>
</reference>
<gene>
    <name evidence="1" type="ORF">GCM10007859_04760</name>
</gene>
<proteinExistence type="predicted"/>
<comment type="caution">
    <text evidence="1">The sequence shown here is derived from an EMBL/GenBank/DDBJ whole genome shotgun (WGS) entry which is preliminary data.</text>
</comment>
<evidence type="ECO:0000313" key="1">
    <source>
        <dbReference type="EMBL" id="GLS00470.1"/>
    </source>
</evidence>
<evidence type="ECO:0008006" key="3">
    <source>
        <dbReference type="Google" id="ProtNLM"/>
    </source>
</evidence>
<sequence length="92" mass="9783">MSRLVYAIIRADGCWRIVCERRRIGRYATCEKAAIAAMALAREAVASDHDVEVLVQDGAGQLWPVAQINALAICAGPEDGTPPTESARSAAS</sequence>
<accession>A0ABQ6BHE0</accession>
<organism evidence="1 2">
    <name type="scientific">Brevundimonas denitrificans</name>
    <dbReference type="NCBI Taxonomy" id="1443434"/>
    <lineage>
        <taxon>Bacteria</taxon>
        <taxon>Pseudomonadati</taxon>
        <taxon>Pseudomonadota</taxon>
        <taxon>Alphaproteobacteria</taxon>
        <taxon>Caulobacterales</taxon>
        <taxon>Caulobacteraceae</taxon>
        <taxon>Brevundimonas</taxon>
    </lineage>
</organism>
<keyword evidence="2" id="KW-1185">Reference proteome</keyword>
<dbReference type="Proteomes" id="UP001156921">
    <property type="component" value="Unassembled WGS sequence"/>
</dbReference>
<name>A0ABQ6BHE0_9CAUL</name>
<dbReference type="EMBL" id="BSOY01000006">
    <property type="protein sequence ID" value="GLS00470.1"/>
    <property type="molecule type" value="Genomic_DNA"/>
</dbReference>